<dbReference type="EMBL" id="JACBZA010000001">
    <property type="protein sequence ID" value="NYH82983.1"/>
    <property type="molecule type" value="Genomic_DNA"/>
</dbReference>
<evidence type="ECO:0000313" key="5">
    <source>
        <dbReference type="Proteomes" id="UP000533017"/>
    </source>
</evidence>
<dbReference type="Pfam" id="PF11139">
    <property type="entry name" value="SfLAP"/>
    <property type="match status" value="1"/>
</dbReference>
<feature type="transmembrane region" description="Helical" evidence="1">
    <location>
        <begin position="6"/>
        <end position="26"/>
    </location>
</feature>
<keyword evidence="5" id="KW-1185">Reference proteome</keyword>
<protein>
    <submittedName>
        <fullName evidence="3">Sap, sulfolipid-1-addressing protein</fullName>
    </submittedName>
</protein>
<dbReference type="RefSeq" id="WP_202818098.1">
    <property type="nucleotide sequence ID" value="NZ_FOOI01000007.1"/>
</dbReference>
<evidence type="ECO:0000313" key="2">
    <source>
        <dbReference type="EMBL" id="NYH82983.1"/>
    </source>
</evidence>
<keyword evidence="1" id="KW-0812">Transmembrane</keyword>
<feature type="transmembrane region" description="Helical" evidence="1">
    <location>
        <begin position="192"/>
        <end position="208"/>
    </location>
</feature>
<gene>
    <name evidence="2" type="ORF">FHR37_001834</name>
    <name evidence="3" type="ORF">SAMN05421678_10789</name>
</gene>
<accession>A0A1I2T940</accession>
<feature type="transmembrane region" description="Helical" evidence="1">
    <location>
        <begin position="151"/>
        <end position="172"/>
    </location>
</feature>
<name>A0A1I2T940_9ACTN</name>
<dbReference type="Proteomes" id="UP000199052">
    <property type="component" value="Unassembled WGS sequence"/>
</dbReference>
<proteinExistence type="predicted"/>
<reference evidence="3 4" key="1">
    <citation type="submission" date="2016-10" db="EMBL/GenBank/DDBJ databases">
        <authorList>
            <person name="de Groot N.N."/>
        </authorList>
    </citation>
    <scope>NUCLEOTIDE SEQUENCE [LARGE SCALE GENOMIC DNA]</scope>
    <source>
        <strain evidence="3 4">CPCC 202808</strain>
    </source>
</reference>
<keyword evidence="1" id="KW-0472">Membrane</keyword>
<dbReference type="AlphaFoldDB" id="A0A1I2T940"/>
<dbReference type="Proteomes" id="UP000533017">
    <property type="component" value="Unassembled WGS sequence"/>
</dbReference>
<sequence length="210" mass="23327">MRDLLTILPLAIVMVAGPQIISAVFLATNPRWGRCSLAYVFGAALSITAVCTVAYLAASVVRKLVGASAPESSRRWFYVVIFLLLLYAMVYVFLHRKRPDPPAWMGKLQEANVKFAFVLGFLLLGFFPSDLVTSLTVGLKLATDARPWWHMLPFIGLSLLLLGLPALCVLALGERGRRALPRLRDWMNNNSWIISEAVIVLFIVLTVQNL</sequence>
<feature type="transmembrane region" description="Helical" evidence="1">
    <location>
        <begin position="76"/>
        <end position="94"/>
    </location>
</feature>
<organism evidence="3 4">
    <name type="scientific">Actinopolymorpha cephalotaxi</name>
    <dbReference type="NCBI Taxonomy" id="504797"/>
    <lineage>
        <taxon>Bacteria</taxon>
        <taxon>Bacillati</taxon>
        <taxon>Actinomycetota</taxon>
        <taxon>Actinomycetes</taxon>
        <taxon>Propionibacteriales</taxon>
        <taxon>Actinopolymorphaceae</taxon>
        <taxon>Actinopolymorpha</taxon>
    </lineage>
</organism>
<feature type="transmembrane region" description="Helical" evidence="1">
    <location>
        <begin position="115"/>
        <end position="139"/>
    </location>
</feature>
<evidence type="ECO:0000313" key="3">
    <source>
        <dbReference type="EMBL" id="SFG61523.1"/>
    </source>
</evidence>
<dbReference type="EMBL" id="FOOI01000007">
    <property type="protein sequence ID" value="SFG61523.1"/>
    <property type="molecule type" value="Genomic_DNA"/>
</dbReference>
<keyword evidence="1" id="KW-1133">Transmembrane helix</keyword>
<evidence type="ECO:0000313" key="4">
    <source>
        <dbReference type="Proteomes" id="UP000199052"/>
    </source>
</evidence>
<dbReference type="InterPro" id="IPR021315">
    <property type="entry name" value="Gap/Sap"/>
</dbReference>
<evidence type="ECO:0000256" key="1">
    <source>
        <dbReference type="SAM" id="Phobius"/>
    </source>
</evidence>
<feature type="transmembrane region" description="Helical" evidence="1">
    <location>
        <begin position="38"/>
        <end position="56"/>
    </location>
</feature>
<reference evidence="2 5" key="2">
    <citation type="submission" date="2020-07" db="EMBL/GenBank/DDBJ databases">
        <title>Sequencing the genomes of 1000 actinobacteria strains.</title>
        <authorList>
            <person name="Klenk H.-P."/>
        </authorList>
    </citation>
    <scope>NUCLEOTIDE SEQUENCE [LARGE SCALE GENOMIC DNA]</scope>
    <source>
        <strain evidence="2 5">DSM 45117</strain>
    </source>
</reference>